<feature type="region of interest" description="Disordered" evidence="1">
    <location>
        <begin position="45"/>
        <end position="68"/>
    </location>
</feature>
<accession>A0AAW0BL48</accession>
<dbReference type="Proteomes" id="UP001362999">
    <property type="component" value="Unassembled WGS sequence"/>
</dbReference>
<keyword evidence="3" id="KW-1185">Reference proteome</keyword>
<feature type="compositionally biased region" description="Basic and acidic residues" evidence="1">
    <location>
        <begin position="49"/>
        <end position="60"/>
    </location>
</feature>
<organism evidence="2 3">
    <name type="scientific">Favolaschia claudopus</name>
    <dbReference type="NCBI Taxonomy" id="2862362"/>
    <lineage>
        <taxon>Eukaryota</taxon>
        <taxon>Fungi</taxon>
        <taxon>Dikarya</taxon>
        <taxon>Basidiomycota</taxon>
        <taxon>Agaricomycotina</taxon>
        <taxon>Agaricomycetes</taxon>
        <taxon>Agaricomycetidae</taxon>
        <taxon>Agaricales</taxon>
        <taxon>Marasmiineae</taxon>
        <taxon>Mycenaceae</taxon>
        <taxon>Favolaschia</taxon>
    </lineage>
</organism>
<dbReference type="EMBL" id="JAWWNJ010000030">
    <property type="protein sequence ID" value="KAK7026940.1"/>
    <property type="molecule type" value="Genomic_DNA"/>
</dbReference>
<evidence type="ECO:0000256" key="1">
    <source>
        <dbReference type="SAM" id="MobiDB-lite"/>
    </source>
</evidence>
<sequence length="167" mass="17947">MPPSTRVTIESVPDESEFQLSIAELGLPFADNGLDDLDLLHAGRRSGQRARDSPDSRLAEAENAASTSEPLVTLEANIWYSNEGNRYIASITTTTAPPATSSSLLASMHLNGGARKNAGRRRAPTSLADFHLVAFPRPAIRLTPTTVPAFEISILQQQRTCVASCSE</sequence>
<name>A0AAW0BL48_9AGAR</name>
<gene>
    <name evidence="2" type="ORF">R3P38DRAFT_3354861</name>
</gene>
<protein>
    <submittedName>
        <fullName evidence="2">Uncharacterized protein</fullName>
    </submittedName>
</protein>
<reference evidence="2 3" key="1">
    <citation type="journal article" date="2024" name="J Genomics">
        <title>Draft genome sequencing and assembly of Favolaschia claudopus CIRM-BRFM 2984 isolated from oak limbs.</title>
        <authorList>
            <person name="Navarro D."/>
            <person name="Drula E."/>
            <person name="Chaduli D."/>
            <person name="Cazenave R."/>
            <person name="Ahrendt S."/>
            <person name="Wang J."/>
            <person name="Lipzen A."/>
            <person name="Daum C."/>
            <person name="Barry K."/>
            <person name="Grigoriev I.V."/>
            <person name="Favel A."/>
            <person name="Rosso M.N."/>
            <person name="Martin F."/>
        </authorList>
    </citation>
    <scope>NUCLEOTIDE SEQUENCE [LARGE SCALE GENOMIC DNA]</scope>
    <source>
        <strain evidence="2 3">CIRM-BRFM 2984</strain>
    </source>
</reference>
<evidence type="ECO:0000313" key="3">
    <source>
        <dbReference type="Proteomes" id="UP001362999"/>
    </source>
</evidence>
<dbReference type="AlphaFoldDB" id="A0AAW0BL48"/>
<evidence type="ECO:0000313" key="2">
    <source>
        <dbReference type="EMBL" id="KAK7026940.1"/>
    </source>
</evidence>
<proteinExistence type="predicted"/>
<comment type="caution">
    <text evidence="2">The sequence shown here is derived from an EMBL/GenBank/DDBJ whole genome shotgun (WGS) entry which is preliminary data.</text>
</comment>